<dbReference type="OrthoDB" id="292904at2"/>
<dbReference type="Proteomes" id="UP000317909">
    <property type="component" value="Chromosome"/>
</dbReference>
<dbReference type="InterPro" id="IPR041916">
    <property type="entry name" value="Anti_sigma_zinc_sf"/>
</dbReference>
<feature type="coiled-coil region" evidence="1">
    <location>
        <begin position="124"/>
        <end position="156"/>
    </location>
</feature>
<keyword evidence="1" id="KW-0175">Coiled coil</keyword>
<dbReference type="RefSeq" id="WP_145435890.1">
    <property type="nucleotide sequence ID" value="NZ_CP036339.1"/>
</dbReference>
<proteinExistence type="predicted"/>
<accession>A0A517U6A2</accession>
<name>A0A517U6A2_9BACT</name>
<reference evidence="3 4" key="1">
    <citation type="submission" date="2019-02" db="EMBL/GenBank/DDBJ databases">
        <title>Deep-cultivation of Planctomycetes and their phenomic and genomic characterization uncovers novel biology.</title>
        <authorList>
            <person name="Wiegand S."/>
            <person name="Jogler M."/>
            <person name="Boedeker C."/>
            <person name="Pinto D."/>
            <person name="Vollmers J."/>
            <person name="Rivas-Marin E."/>
            <person name="Kohn T."/>
            <person name="Peeters S.H."/>
            <person name="Heuer A."/>
            <person name="Rast P."/>
            <person name="Oberbeckmann S."/>
            <person name="Bunk B."/>
            <person name="Jeske O."/>
            <person name="Meyerdierks A."/>
            <person name="Storesund J.E."/>
            <person name="Kallscheuer N."/>
            <person name="Luecker S."/>
            <person name="Lage O.M."/>
            <person name="Pohl T."/>
            <person name="Merkel B.J."/>
            <person name="Hornburger P."/>
            <person name="Mueller R.-W."/>
            <person name="Bruemmer F."/>
            <person name="Labrenz M."/>
            <person name="Spormann A.M."/>
            <person name="Op den Camp H."/>
            <person name="Overmann J."/>
            <person name="Amann R."/>
            <person name="Jetten M.S.M."/>
            <person name="Mascher T."/>
            <person name="Medema M.H."/>
            <person name="Devos D.P."/>
            <person name="Kaster A.-K."/>
            <person name="Ovreas L."/>
            <person name="Rohde M."/>
            <person name="Galperin M.Y."/>
            <person name="Jogler C."/>
        </authorList>
    </citation>
    <scope>NUCLEOTIDE SEQUENCE [LARGE SCALE GENOMIC DNA]</scope>
    <source>
        <strain evidence="3 4">I41</strain>
    </source>
</reference>
<keyword evidence="4" id="KW-1185">Reference proteome</keyword>
<dbReference type="Gene3D" id="1.10.10.1320">
    <property type="entry name" value="Anti-sigma factor, zinc-finger domain"/>
    <property type="match status" value="1"/>
</dbReference>
<evidence type="ECO:0000256" key="1">
    <source>
        <dbReference type="SAM" id="Coils"/>
    </source>
</evidence>
<evidence type="ECO:0000313" key="3">
    <source>
        <dbReference type="EMBL" id="QDT76144.1"/>
    </source>
</evidence>
<evidence type="ECO:0000313" key="4">
    <source>
        <dbReference type="Proteomes" id="UP000317909"/>
    </source>
</evidence>
<dbReference type="AlphaFoldDB" id="A0A517U6A2"/>
<organism evidence="3 4">
    <name type="scientific">Lacipirellula limnantheis</name>
    <dbReference type="NCBI Taxonomy" id="2528024"/>
    <lineage>
        <taxon>Bacteria</taxon>
        <taxon>Pseudomonadati</taxon>
        <taxon>Planctomycetota</taxon>
        <taxon>Planctomycetia</taxon>
        <taxon>Pirellulales</taxon>
        <taxon>Lacipirellulaceae</taxon>
        <taxon>Lacipirellula</taxon>
    </lineage>
</organism>
<feature type="domain" description="Putative zinc-finger" evidence="2">
    <location>
        <begin position="13"/>
        <end position="33"/>
    </location>
</feature>
<dbReference type="Pfam" id="PF13490">
    <property type="entry name" value="zf-HC2"/>
    <property type="match status" value="1"/>
</dbReference>
<evidence type="ECO:0000259" key="2">
    <source>
        <dbReference type="Pfam" id="PF13490"/>
    </source>
</evidence>
<dbReference type="EMBL" id="CP036339">
    <property type="protein sequence ID" value="QDT76144.1"/>
    <property type="molecule type" value="Genomic_DNA"/>
</dbReference>
<protein>
    <recommendedName>
        <fullName evidence="2">Putative zinc-finger domain-containing protein</fullName>
    </recommendedName>
</protein>
<dbReference type="InterPro" id="IPR027383">
    <property type="entry name" value="Znf_put"/>
</dbReference>
<sequence>MTAGNANDDFDDELLSAYVDGELTAAERALVEERLRSDPMAAALVDELRSLSSAIKSLPRETLSRDLRVGVLAEVEQAQADSDARGPATLPLTPVDRWAGIRRGLAWSALAIAATVLIAIFQPAELAQDERDLARAEKRQAEEAQADAELEQLERRLRPAAGASEAASVDQLAAANNRAEPAALPPGLRGSMGVVGVDANAPSGENAVEMAALPATAAAPEELRPAAAPLAATPGVPAISADGTVAEASAGKLADLDAFAESAANGQPRADAVALHDSLDRSGALMAPLSSSPEDASSLENAAPASAAAPAGVAMGGMGGGAAESFRGGAAFGDGGQATVMRAARAGAPAAEMPQAKVTLQLASNEGVARFEQFLAESDIARAEVGEGIKEAGGERVLELAPRTSFNRAADDAKHDAAGQQERSLYFFFAPSPSQPEAADKVELGVELDSAVAVKQLGANLIWVEATPAQIDALLEKCRHDKEAFAAVLADDDPLLAKKAESDAAELKLKGAARADQAPTKSEAAVAASDKRERVLFMLEPATPALESTLSPEAGEAK</sequence>
<gene>
    <name evidence="3" type="ORF">I41_53890</name>
</gene>
<dbReference type="KEGG" id="llh:I41_53890"/>